<organism evidence="7 8">
    <name type="scientific">Wuchereria bancrofti</name>
    <dbReference type="NCBI Taxonomy" id="6293"/>
    <lineage>
        <taxon>Eukaryota</taxon>
        <taxon>Metazoa</taxon>
        <taxon>Ecdysozoa</taxon>
        <taxon>Nematoda</taxon>
        <taxon>Chromadorea</taxon>
        <taxon>Rhabditida</taxon>
        <taxon>Spirurina</taxon>
        <taxon>Spiruromorpha</taxon>
        <taxon>Filarioidea</taxon>
        <taxon>Onchocercidae</taxon>
        <taxon>Wuchereria</taxon>
    </lineage>
</organism>
<dbReference type="GO" id="GO:0046872">
    <property type="term" value="F:metal ion binding"/>
    <property type="evidence" value="ECO:0007669"/>
    <property type="project" value="UniProtKB-KW"/>
</dbReference>
<dbReference type="Pfam" id="PF00169">
    <property type="entry name" value="PH"/>
    <property type="match status" value="1"/>
</dbReference>
<evidence type="ECO:0000259" key="6">
    <source>
        <dbReference type="PROSITE" id="PS50004"/>
    </source>
</evidence>
<keyword evidence="3" id="KW-0106">Calcium</keyword>
<keyword evidence="1" id="KW-0268">Exocytosis</keyword>
<dbReference type="GO" id="GO:0016079">
    <property type="term" value="P:synaptic vesicle exocytosis"/>
    <property type="evidence" value="ECO:0007669"/>
    <property type="project" value="InterPro"/>
</dbReference>
<comment type="caution">
    <text evidence="7">The sequence shown here is derived from an EMBL/GenBank/DDBJ whole genome shotgun (WGS) entry which is preliminary data.</text>
</comment>
<dbReference type="PROSITE" id="PS50004">
    <property type="entry name" value="C2"/>
    <property type="match status" value="1"/>
</dbReference>
<dbReference type="SUPFAM" id="SSF50729">
    <property type="entry name" value="PH domain-like"/>
    <property type="match status" value="1"/>
</dbReference>
<feature type="compositionally biased region" description="Basic and acidic residues" evidence="4">
    <location>
        <begin position="57"/>
        <end position="69"/>
    </location>
</feature>
<dbReference type="Proteomes" id="UP000004810">
    <property type="component" value="Unassembled WGS sequence"/>
</dbReference>
<name>J9F9S1_WUCBA</name>
<dbReference type="InterPro" id="IPR057457">
    <property type="entry name" value="CAPS_C2"/>
</dbReference>
<dbReference type="Pfam" id="PF25341">
    <property type="entry name" value="C2_CAPS"/>
    <property type="match status" value="1"/>
</dbReference>
<protein>
    <submittedName>
        <fullName evidence="7">Uncharacterized protein</fullName>
    </submittedName>
</protein>
<dbReference type="FunFam" id="2.30.29.30:FF:000343">
    <property type="entry name" value="Calcium-dependent secretion activator"/>
    <property type="match status" value="1"/>
</dbReference>
<evidence type="ECO:0000256" key="3">
    <source>
        <dbReference type="ARBA" id="ARBA00022837"/>
    </source>
</evidence>
<dbReference type="GO" id="GO:1990504">
    <property type="term" value="P:dense core granule exocytosis"/>
    <property type="evidence" value="ECO:0007669"/>
    <property type="project" value="InterPro"/>
</dbReference>
<feature type="compositionally biased region" description="Low complexity" evidence="4">
    <location>
        <begin position="36"/>
        <end position="55"/>
    </location>
</feature>
<dbReference type="PANTHER" id="PTHR12166:SF8">
    <property type="entry name" value="CALCIUM-DEPENDENT SECRETION ACTIVATOR"/>
    <property type="match status" value="1"/>
</dbReference>
<proteinExistence type="predicted"/>
<feature type="compositionally biased region" description="Polar residues" evidence="4">
    <location>
        <begin position="109"/>
        <end position="119"/>
    </location>
</feature>
<reference evidence="8" key="1">
    <citation type="submission" date="2012-08" db="EMBL/GenBank/DDBJ databases">
        <title>The Genome Sequence of Wuchereria bancrofti.</title>
        <authorList>
            <person name="Nutman T.B."/>
            <person name="Fink D.L."/>
            <person name="Russ C."/>
            <person name="Young S."/>
            <person name="Zeng Q."/>
            <person name="Koehrsen M."/>
            <person name="Alvarado L."/>
            <person name="Berlin A."/>
            <person name="Chapman S.B."/>
            <person name="Chen Z."/>
            <person name="Freedman E."/>
            <person name="Gellesch M."/>
            <person name="Goldberg J."/>
            <person name="Griggs A."/>
            <person name="Gujja S."/>
            <person name="Heilman E.R."/>
            <person name="Heiman D."/>
            <person name="Hepburn T."/>
            <person name="Howarth C."/>
            <person name="Jen D."/>
            <person name="Larson L."/>
            <person name="Lewis B."/>
            <person name="Mehta T."/>
            <person name="Park D."/>
            <person name="Pearson M."/>
            <person name="Roberts A."/>
            <person name="Saif S."/>
            <person name="Shea T."/>
            <person name="Shenoy N."/>
            <person name="Sisk P."/>
            <person name="Stolte C."/>
            <person name="Sykes S."/>
            <person name="Walk T."/>
            <person name="White J."/>
            <person name="Yandava C."/>
            <person name="Haas B."/>
            <person name="Henn M.R."/>
            <person name="Nusbaum C."/>
            <person name="Birren B."/>
        </authorList>
    </citation>
    <scope>NUCLEOTIDE SEQUENCE [LARGE SCALE GENOMIC DNA]</scope>
    <source>
        <strain evidence="8">NA</strain>
    </source>
</reference>
<keyword evidence="2" id="KW-0479">Metal-binding</keyword>
<evidence type="ECO:0000313" key="8">
    <source>
        <dbReference type="Proteomes" id="UP000004810"/>
    </source>
</evidence>
<sequence>MLGASSSEEDDDDNLVNDNDDTSEILCLRRHQFPLSSSPRSTSPAPSDSASQANSLHRGDSLHTKRKDSGASYSAVVMKTSQSRQVTLQPKPVFNQSSQEISDDDEFASNEQSTPAHPIIDSTTEINKEEGEKMKAEVEEEERKQKLKLYVFVAKCIAYHFNARQPTDMARRQLKVTRQELSRIKDRFRLFLTGEIQIAADEAFTKTIESYFEVFLKSERVQKVVQAGGFSMQHRKKIKTLMELDGTSKETMLNNWMTKFDMIVRGDEDTVQSRQTRNRLRGMNQSNAGLTLLKDQLYDIFQQILSVKKFEHQIIFNALQLDNPDEQAAAIRREVATREEALRDMSRMKKLMPKFVVKDMETLFIDETRQSINLLIGNLESVPVTPRGQSVISRKKDSKGRSSIEDLSLFNSLKRRTSSSSLNKADSDDDVSLTKSDVILTFNMEVVVMEVQNLKSVASNKLVYCTMEVDGCPKLQTDHAEASKSSWDTQGDFTTKHPLPTVKVKLYTELKSLVAFEDKELGKVVIRPTPNCSRTPEWYNMTVPKNSLDTNLKIRIAIRVEKPPNLKYCGYCYALGRIAWKKWKKRFFVSQYAFAMCSYREKKTDPAEFIQLDGFTIDYMPEPDSDLYNQGGKYFFTAIKEGDELKFATDDENERHLWVQALYRATGQAYKPVPPKQSSVVLSKAQGFADKASKHGMDELIQADPINFDHDHLFSKLQSLTLNFRLNEPVCSLGWFSPGQVFVLDEYCARYMVRGCHRHVSLLNDLLNKADEGFLIDPTLMHYSFAFCASHVHGNRPDGVGTVTLEEKEKFQDVKERLRTLLEKQITNFRYCFPFGRPEGALKGTLSLLERVLMKDVVSPVPPEEVRNVIRKCLQDAALVNYTRICNEAKLEREVLYQGHSNKQLCVLHAVLFS</sequence>
<dbReference type="PROSITE" id="PS50003">
    <property type="entry name" value="PH_DOMAIN"/>
    <property type="match status" value="1"/>
</dbReference>
<gene>
    <name evidence="7" type="ORF">WUBG_02767</name>
</gene>
<dbReference type="Gene3D" id="2.30.29.30">
    <property type="entry name" value="Pleckstrin-homology domain (PH domain)/Phosphotyrosine-binding domain (PTB)"/>
    <property type="match status" value="1"/>
</dbReference>
<dbReference type="GO" id="GO:0098793">
    <property type="term" value="C:presynapse"/>
    <property type="evidence" value="ECO:0007669"/>
    <property type="project" value="GOC"/>
</dbReference>
<dbReference type="AlphaFoldDB" id="J9F9S1"/>
<dbReference type="InterPro" id="IPR033227">
    <property type="entry name" value="CAPS"/>
</dbReference>
<accession>J9F9S1</accession>
<evidence type="ECO:0000256" key="2">
    <source>
        <dbReference type="ARBA" id="ARBA00022723"/>
    </source>
</evidence>
<evidence type="ECO:0000256" key="1">
    <source>
        <dbReference type="ARBA" id="ARBA00022483"/>
    </source>
</evidence>
<dbReference type="InterPro" id="IPR011993">
    <property type="entry name" value="PH-like_dom_sf"/>
</dbReference>
<dbReference type="EMBL" id="ADBV01000779">
    <property type="protein sequence ID" value="EJW86322.1"/>
    <property type="molecule type" value="Genomic_DNA"/>
</dbReference>
<feature type="region of interest" description="Disordered" evidence="4">
    <location>
        <begin position="1"/>
        <end position="72"/>
    </location>
</feature>
<feature type="compositionally biased region" description="Acidic residues" evidence="4">
    <location>
        <begin position="7"/>
        <end position="23"/>
    </location>
</feature>
<evidence type="ECO:0000313" key="7">
    <source>
        <dbReference type="EMBL" id="EJW86322.1"/>
    </source>
</evidence>
<feature type="domain" description="PH" evidence="5">
    <location>
        <begin position="565"/>
        <end position="667"/>
    </location>
</feature>
<feature type="domain" description="C2" evidence="6">
    <location>
        <begin position="425"/>
        <end position="539"/>
    </location>
</feature>
<dbReference type="InterPro" id="IPR000008">
    <property type="entry name" value="C2_dom"/>
</dbReference>
<dbReference type="PANTHER" id="PTHR12166">
    <property type="entry name" value="CALCIUM-DEPENDENT SECRETION ACTIVATOR"/>
    <property type="match status" value="1"/>
</dbReference>
<dbReference type="CDD" id="cd01234">
    <property type="entry name" value="PH_CADPS"/>
    <property type="match status" value="1"/>
</dbReference>
<feature type="region of interest" description="Disordered" evidence="4">
    <location>
        <begin position="97"/>
        <end position="119"/>
    </location>
</feature>
<evidence type="ECO:0000256" key="4">
    <source>
        <dbReference type="SAM" id="MobiDB-lite"/>
    </source>
</evidence>
<dbReference type="SMART" id="SM00233">
    <property type="entry name" value="PH"/>
    <property type="match status" value="1"/>
</dbReference>
<dbReference type="InterPro" id="IPR001849">
    <property type="entry name" value="PH_domain"/>
</dbReference>
<evidence type="ECO:0000259" key="5">
    <source>
        <dbReference type="PROSITE" id="PS50003"/>
    </source>
</evidence>